<dbReference type="SUPFAM" id="SSF52540">
    <property type="entry name" value="P-loop containing nucleoside triphosphate hydrolases"/>
    <property type="match status" value="1"/>
</dbReference>
<accession>A0AAX2ABK7</accession>
<dbReference type="InterPro" id="IPR050221">
    <property type="entry name" value="26S_Proteasome_ATPase"/>
</dbReference>
<comment type="similarity">
    <text evidence="1">Belongs to the AAA ATPase family.</text>
</comment>
<name>A0AAX2ABK7_9BACT</name>
<evidence type="ECO:0000256" key="1">
    <source>
        <dbReference type="ARBA" id="ARBA00006914"/>
    </source>
</evidence>
<proteinExistence type="inferred from homology"/>
<reference evidence="5 7" key="2">
    <citation type="submission" date="2018-07" db="EMBL/GenBank/DDBJ databases">
        <title>Complete genome of the Arcobacter bivalviorum type strain LMG 26154.</title>
        <authorList>
            <person name="Miller W.G."/>
            <person name="Yee E."/>
            <person name="Bono J.L."/>
        </authorList>
    </citation>
    <scope>NUCLEOTIDE SEQUENCE [LARGE SCALE GENOMIC DNA]</scope>
    <source>
        <strain evidence="5 7">LMG 26154</strain>
    </source>
</reference>
<dbReference type="GO" id="GO:0005524">
    <property type="term" value="F:ATP binding"/>
    <property type="evidence" value="ECO:0007669"/>
    <property type="project" value="UniProtKB-KW"/>
</dbReference>
<evidence type="ECO:0000256" key="3">
    <source>
        <dbReference type="ARBA" id="ARBA00022840"/>
    </source>
</evidence>
<dbReference type="CDD" id="cd19481">
    <property type="entry name" value="RecA-like_protease"/>
    <property type="match status" value="1"/>
</dbReference>
<dbReference type="Proteomes" id="UP000253850">
    <property type="component" value="Chromosome"/>
</dbReference>
<keyword evidence="3 5" id="KW-0067">ATP-binding</keyword>
<dbReference type="InterPro" id="IPR003593">
    <property type="entry name" value="AAA+_ATPase"/>
</dbReference>
<dbReference type="Proteomes" id="UP000289193">
    <property type="component" value="Unassembled WGS sequence"/>
</dbReference>
<evidence type="ECO:0000313" key="6">
    <source>
        <dbReference type="EMBL" id="RXK10678.1"/>
    </source>
</evidence>
<evidence type="ECO:0000313" key="7">
    <source>
        <dbReference type="Proteomes" id="UP000253850"/>
    </source>
</evidence>
<dbReference type="KEGG" id="hbv:ABIV_1399"/>
<sequence>MKEELLTSEETIEIIIDLLKNNKKNIKTNINKLIKNLSQTDKSLSKKIKDAYINKYENSSFLRSVNENIDRPVSGENLNLIKEEDLNFDNNEFIFQKNVDLLIENTYKEHKQKEKLLEYGLEPTKSILFHGAPGVGKTMTAKIIAKKNNLPLYILDLSTIMNSYLGKTGENIRKVFDFTMQKECVFLIDELDAIAKQRSDESEVGELKRLVTVLLQSIDNWPSTSILIAATNHPELLDRAVWRRFDHVLEFDLPDIKEIELIVSQKLKNISATELVLNTFNKSCIGLSHGLIKKELNKVLKDMIINKKNIDICLLENLSIRNKIIDRNERIIIADFFYKKKLLSQRKLSELLEISRDSIRRFNN</sequence>
<organism evidence="6 8">
    <name type="scientific">Halarcobacter bivalviorum</name>
    <dbReference type="NCBI Taxonomy" id="663364"/>
    <lineage>
        <taxon>Bacteria</taxon>
        <taxon>Pseudomonadati</taxon>
        <taxon>Campylobacterota</taxon>
        <taxon>Epsilonproteobacteria</taxon>
        <taxon>Campylobacterales</taxon>
        <taxon>Arcobacteraceae</taxon>
        <taxon>Halarcobacter</taxon>
    </lineage>
</organism>
<dbReference type="PANTHER" id="PTHR23073">
    <property type="entry name" value="26S PROTEASOME REGULATORY SUBUNIT"/>
    <property type="match status" value="1"/>
</dbReference>
<protein>
    <submittedName>
        <fullName evidence="6">AAA family ATPase</fullName>
    </submittedName>
    <submittedName>
        <fullName evidence="5">ATP-binding protein (AAA domain)</fullName>
    </submittedName>
</protein>
<feature type="domain" description="AAA+ ATPase" evidence="4">
    <location>
        <begin position="123"/>
        <end position="255"/>
    </location>
</feature>
<gene>
    <name evidence="5" type="ORF">ABIV_1399</name>
    <name evidence="6" type="ORF">CRV05_05200</name>
</gene>
<dbReference type="AlphaFoldDB" id="A0AAX2ABK7"/>
<dbReference type="InterPro" id="IPR003959">
    <property type="entry name" value="ATPase_AAA_core"/>
</dbReference>
<dbReference type="EMBL" id="PDKM01000002">
    <property type="protein sequence ID" value="RXK10678.1"/>
    <property type="molecule type" value="Genomic_DNA"/>
</dbReference>
<dbReference type="SMART" id="SM00382">
    <property type="entry name" value="AAA"/>
    <property type="match status" value="1"/>
</dbReference>
<evidence type="ECO:0000259" key="4">
    <source>
        <dbReference type="SMART" id="SM00382"/>
    </source>
</evidence>
<dbReference type="RefSeq" id="WP_114839224.1">
    <property type="nucleotide sequence ID" value="NZ_CP031217.1"/>
</dbReference>
<dbReference type="Pfam" id="PF00004">
    <property type="entry name" value="AAA"/>
    <property type="match status" value="1"/>
</dbReference>
<dbReference type="InterPro" id="IPR027417">
    <property type="entry name" value="P-loop_NTPase"/>
</dbReference>
<evidence type="ECO:0000313" key="5">
    <source>
        <dbReference type="EMBL" id="AXH12395.1"/>
    </source>
</evidence>
<reference evidence="6 8" key="1">
    <citation type="submission" date="2017-10" db="EMBL/GenBank/DDBJ databases">
        <title>Genomics of the genus Arcobacter.</title>
        <authorList>
            <person name="Perez-Cataluna A."/>
            <person name="Figueras M.J."/>
        </authorList>
    </citation>
    <scope>NUCLEOTIDE SEQUENCE [LARGE SCALE GENOMIC DNA]</scope>
    <source>
        <strain evidence="6 8">CECT 7835</strain>
    </source>
</reference>
<keyword evidence="8" id="KW-1185">Reference proteome</keyword>
<evidence type="ECO:0000256" key="2">
    <source>
        <dbReference type="ARBA" id="ARBA00022741"/>
    </source>
</evidence>
<evidence type="ECO:0000313" key="8">
    <source>
        <dbReference type="Proteomes" id="UP000289193"/>
    </source>
</evidence>
<dbReference type="EMBL" id="CP031217">
    <property type="protein sequence ID" value="AXH12395.1"/>
    <property type="molecule type" value="Genomic_DNA"/>
</dbReference>
<dbReference type="Gene3D" id="3.40.50.300">
    <property type="entry name" value="P-loop containing nucleotide triphosphate hydrolases"/>
    <property type="match status" value="1"/>
</dbReference>
<keyword evidence="2" id="KW-0547">Nucleotide-binding</keyword>
<dbReference type="GO" id="GO:0016887">
    <property type="term" value="F:ATP hydrolysis activity"/>
    <property type="evidence" value="ECO:0007669"/>
    <property type="project" value="InterPro"/>
</dbReference>